<dbReference type="PROSITE" id="PS00893">
    <property type="entry name" value="NUDIX_BOX"/>
    <property type="match status" value="1"/>
</dbReference>
<sequence length="492" mass="56325">MSLRTRIIHLIFLTFSVVTSFSSYPDEISGAACIIRFNDKMVFTQEIVTNKISIPAGGLLDGETPKNTARRETYEETGLLVKPMRELGRSKTTVFFDCVPAGKVQALKPKNRYQGNNLRTWKAPHYGVEVNLAMIADPSTIVGSQYRLPQQLPWLEKMFSRAANNEIIYVPSFNTERSLVEDIQVNFLNQLEQSYFSLSQSSQYTVQILLVVTKLLNSPILIFLILVWACRRIDYQVGLKLLIFTVTINMLALLLQRSLNYPSPNIFASYYITDTKTWFSLPSIALVNWSFFCLLVRDFFKEERRYVSWLALSFLSLNMSLVVLEGSVFLADGLVSIFIGFVVYLGFKKWLGIDSTYLKEHVRLCLAVLLVSCFILALFWPLITLFSLMIILATLILVSYSGSGRLFGAWMNKRFYTTFFAVMSVDFLLTIIFHFFVSEGKAMVALEMLRYPVAILFLYRQSMFVDKGKHGDRTSGSEVLSNHYEESYYSNK</sequence>
<dbReference type="InterPro" id="IPR015797">
    <property type="entry name" value="NUDIX_hydrolase-like_dom_sf"/>
</dbReference>
<evidence type="ECO:0000313" key="5">
    <source>
        <dbReference type="EMBL" id="EFP95290.1"/>
    </source>
</evidence>
<feature type="transmembrane region" description="Helical" evidence="3">
    <location>
        <begin position="204"/>
        <end position="229"/>
    </location>
</feature>
<feature type="transmembrane region" description="Helical" evidence="3">
    <location>
        <begin position="241"/>
        <end position="259"/>
    </location>
</feature>
<dbReference type="eggNOG" id="COG0494">
    <property type="taxonomic scope" value="Bacteria"/>
</dbReference>
<reference evidence="5 6" key="1">
    <citation type="journal article" date="2012" name="Int. J. Syst. Evol. Microbiol.">
        <title>Vibrio caribbeanicus sp. nov., isolated from the marine sponge Scleritoderma cyanea.</title>
        <authorList>
            <person name="Hoffmann M."/>
            <person name="Monday S.R."/>
            <person name="Allard M.W."/>
            <person name="Strain E.A."/>
            <person name="Whittaker P."/>
            <person name="Naum M."/>
            <person name="McCarthy P.J."/>
            <person name="Lopez J.V."/>
            <person name="Fischer M."/>
            <person name="Brown E.W."/>
        </authorList>
    </citation>
    <scope>NUCLEOTIDE SEQUENCE [LARGE SCALE GENOMIC DNA]</scope>
    <source>
        <strain evidence="5 6">ATCC BAA-2122</strain>
    </source>
</reference>
<evidence type="ECO:0000256" key="3">
    <source>
        <dbReference type="SAM" id="Phobius"/>
    </source>
</evidence>
<keyword evidence="3" id="KW-0812">Transmembrane</keyword>
<dbReference type="EMBL" id="AEIU01000096">
    <property type="protein sequence ID" value="EFP95290.1"/>
    <property type="molecule type" value="Genomic_DNA"/>
</dbReference>
<accession>E3BNP6</accession>
<keyword evidence="6" id="KW-1185">Reference proteome</keyword>
<feature type="transmembrane region" description="Helical" evidence="3">
    <location>
        <begin position="279"/>
        <end position="299"/>
    </location>
</feature>
<feature type="transmembrane region" description="Helical" evidence="3">
    <location>
        <begin position="386"/>
        <end position="403"/>
    </location>
</feature>
<dbReference type="RefSeq" id="WP_009602631.1">
    <property type="nucleotide sequence ID" value="NZ_AEIU01000096.1"/>
</dbReference>
<dbReference type="InterPro" id="IPR000086">
    <property type="entry name" value="NUDIX_hydrolase_dom"/>
</dbReference>
<feature type="transmembrane region" description="Helical" evidence="3">
    <location>
        <begin position="306"/>
        <end position="323"/>
    </location>
</feature>
<evidence type="ECO:0000259" key="4">
    <source>
        <dbReference type="Pfam" id="PF00293"/>
    </source>
</evidence>
<keyword evidence="2" id="KW-0378">Hydrolase</keyword>
<proteinExistence type="predicted"/>
<feature type="domain" description="Nudix hydrolase" evidence="4">
    <location>
        <begin position="31"/>
        <end position="97"/>
    </location>
</feature>
<dbReference type="Gene3D" id="3.90.79.10">
    <property type="entry name" value="Nucleoside Triphosphate Pyrophosphohydrolase"/>
    <property type="match status" value="1"/>
</dbReference>
<feature type="transmembrane region" description="Helical" evidence="3">
    <location>
        <begin position="442"/>
        <end position="459"/>
    </location>
</feature>
<dbReference type="InterPro" id="IPR020084">
    <property type="entry name" value="NUDIX_hydrolase_CS"/>
</dbReference>
<dbReference type="STRING" id="796620.VIBC2010_14684"/>
<evidence type="ECO:0000256" key="2">
    <source>
        <dbReference type="ARBA" id="ARBA00022801"/>
    </source>
</evidence>
<keyword evidence="3" id="KW-1133">Transmembrane helix</keyword>
<organism evidence="5 6">
    <name type="scientific">Vibrio caribbeanicus ATCC BAA-2122</name>
    <dbReference type="NCBI Taxonomy" id="796620"/>
    <lineage>
        <taxon>Bacteria</taxon>
        <taxon>Pseudomonadati</taxon>
        <taxon>Pseudomonadota</taxon>
        <taxon>Gammaproteobacteria</taxon>
        <taxon>Vibrionales</taxon>
        <taxon>Vibrionaceae</taxon>
        <taxon>Vibrio</taxon>
    </lineage>
</organism>
<dbReference type="Pfam" id="PF00293">
    <property type="entry name" value="NUDIX"/>
    <property type="match status" value="1"/>
</dbReference>
<dbReference type="GO" id="GO:0016787">
    <property type="term" value="F:hydrolase activity"/>
    <property type="evidence" value="ECO:0007669"/>
    <property type="project" value="UniProtKB-KW"/>
</dbReference>
<keyword evidence="3" id="KW-0472">Membrane</keyword>
<name>E3BNP6_9VIBR</name>
<gene>
    <name evidence="5" type="ORF">VIBC2010_14684</name>
</gene>
<dbReference type="Proteomes" id="UP000002943">
    <property type="component" value="Unassembled WGS sequence"/>
</dbReference>
<comment type="caution">
    <text evidence="5">The sequence shown here is derived from an EMBL/GenBank/DDBJ whole genome shotgun (WGS) entry which is preliminary data.</text>
</comment>
<comment type="cofactor">
    <cofactor evidence="1">
        <name>Mg(2+)</name>
        <dbReference type="ChEBI" id="CHEBI:18420"/>
    </cofactor>
</comment>
<feature type="transmembrane region" description="Helical" evidence="3">
    <location>
        <begin position="362"/>
        <end position="380"/>
    </location>
</feature>
<dbReference type="OrthoDB" id="5918940at2"/>
<dbReference type="CDD" id="cd02883">
    <property type="entry name" value="NUDIX_Hydrolase"/>
    <property type="match status" value="1"/>
</dbReference>
<dbReference type="SUPFAM" id="SSF55811">
    <property type="entry name" value="Nudix"/>
    <property type="match status" value="1"/>
</dbReference>
<protein>
    <recommendedName>
        <fullName evidence="4">Nudix hydrolase domain-containing protein</fullName>
    </recommendedName>
</protein>
<dbReference type="AlphaFoldDB" id="E3BNP6"/>
<evidence type="ECO:0000313" key="6">
    <source>
        <dbReference type="Proteomes" id="UP000002943"/>
    </source>
</evidence>
<feature type="transmembrane region" description="Helical" evidence="3">
    <location>
        <begin position="329"/>
        <end position="347"/>
    </location>
</feature>
<feature type="transmembrane region" description="Helical" evidence="3">
    <location>
        <begin position="415"/>
        <end position="436"/>
    </location>
</feature>
<evidence type="ECO:0000256" key="1">
    <source>
        <dbReference type="ARBA" id="ARBA00001946"/>
    </source>
</evidence>